<dbReference type="InterPro" id="IPR013572">
    <property type="entry name" value="Tscrpt_reg_MAATS_C"/>
</dbReference>
<dbReference type="AlphaFoldDB" id="A0A554WHI6"/>
<dbReference type="Proteomes" id="UP000318554">
    <property type="component" value="Unassembled WGS sequence"/>
</dbReference>
<name>A0A554WHI6_9BURK</name>
<dbReference type="RefSeq" id="WP_144326449.1">
    <property type="nucleotide sequence ID" value="NZ_VJNA01000024.1"/>
</dbReference>
<dbReference type="InterPro" id="IPR009057">
    <property type="entry name" value="Homeodomain-like_sf"/>
</dbReference>
<evidence type="ECO:0000256" key="1">
    <source>
        <dbReference type="ARBA" id="ARBA00022491"/>
    </source>
</evidence>
<gene>
    <name evidence="7" type="primary">ttgR</name>
    <name evidence="7" type="ORF">Taqua_01885</name>
</gene>
<evidence type="ECO:0000313" key="8">
    <source>
        <dbReference type="Proteomes" id="UP000318554"/>
    </source>
</evidence>
<reference evidence="7 8" key="1">
    <citation type="submission" date="2019-07" db="EMBL/GenBank/DDBJ databases">
        <title>Tepidimonas aquatica CLN-1 draft genome.</title>
        <authorList>
            <person name="Da Costa M.S."/>
            <person name="Froufe H.J.C."/>
            <person name="Egas C."/>
            <person name="Albuquerque L."/>
        </authorList>
    </citation>
    <scope>NUCLEOTIDE SEQUENCE [LARGE SCALE GENOMIC DNA]</scope>
    <source>
        <strain evidence="7 8">CLN-1</strain>
    </source>
</reference>
<dbReference type="SUPFAM" id="SSF48498">
    <property type="entry name" value="Tetracyclin repressor-like, C-terminal domain"/>
    <property type="match status" value="1"/>
</dbReference>
<dbReference type="GO" id="GO:0003700">
    <property type="term" value="F:DNA-binding transcription factor activity"/>
    <property type="evidence" value="ECO:0007669"/>
    <property type="project" value="TreeGrafter"/>
</dbReference>
<organism evidence="7 8">
    <name type="scientific">Tepidimonas aquatica</name>
    <dbReference type="NCBI Taxonomy" id="247482"/>
    <lineage>
        <taxon>Bacteria</taxon>
        <taxon>Pseudomonadati</taxon>
        <taxon>Pseudomonadota</taxon>
        <taxon>Betaproteobacteria</taxon>
        <taxon>Burkholderiales</taxon>
        <taxon>Tepidimonas</taxon>
    </lineage>
</organism>
<dbReference type="PANTHER" id="PTHR30055">
    <property type="entry name" value="HTH-TYPE TRANSCRIPTIONAL REGULATOR RUTR"/>
    <property type="match status" value="1"/>
</dbReference>
<keyword evidence="1" id="KW-0678">Repressor</keyword>
<dbReference type="Gene3D" id="1.10.357.10">
    <property type="entry name" value="Tetracycline Repressor, domain 2"/>
    <property type="match status" value="1"/>
</dbReference>
<dbReference type="PROSITE" id="PS50977">
    <property type="entry name" value="HTH_TETR_2"/>
    <property type="match status" value="1"/>
</dbReference>
<dbReference type="OrthoDB" id="5816932at2"/>
<evidence type="ECO:0000259" key="6">
    <source>
        <dbReference type="PROSITE" id="PS50977"/>
    </source>
</evidence>
<feature type="DNA-binding region" description="H-T-H motif" evidence="5">
    <location>
        <begin position="33"/>
        <end position="52"/>
    </location>
</feature>
<dbReference type="SUPFAM" id="SSF46689">
    <property type="entry name" value="Homeodomain-like"/>
    <property type="match status" value="1"/>
</dbReference>
<keyword evidence="2" id="KW-0805">Transcription regulation</keyword>
<dbReference type="InterPro" id="IPR036271">
    <property type="entry name" value="Tet_transcr_reg_TetR-rel_C_sf"/>
</dbReference>
<comment type="caution">
    <text evidence="7">The sequence shown here is derived from an EMBL/GenBank/DDBJ whole genome shotgun (WGS) entry which is preliminary data.</text>
</comment>
<accession>A0A554WHI6</accession>
<evidence type="ECO:0000256" key="5">
    <source>
        <dbReference type="PROSITE-ProRule" id="PRU00335"/>
    </source>
</evidence>
<keyword evidence="8" id="KW-1185">Reference proteome</keyword>
<proteinExistence type="predicted"/>
<dbReference type="PROSITE" id="PS01081">
    <property type="entry name" value="HTH_TETR_1"/>
    <property type="match status" value="1"/>
</dbReference>
<evidence type="ECO:0000256" key="4">
    <source>
        <dbReference type="ARBA" id="ARBA00023163"/>
    </source>
</evidence>
<feature type="domain" description="HTH tetR-type" evidence="6">
    <location>
        <begin position="10"/>
        <end position="70"/>
    </location>
</feature>
<dbReference type="EMBL" id="VJNA01000024">
    <property type="protein sequence ID" value="TSE23047.1"/>
    <property type="molecule type" value="Genomic_DNA"/>
</dbReference>
<protein>
    <submittedName>
        <fullName evidence="7">HTH-type transcriptional regulator TtgR</fullName>
    </submittedName>
</protein>
<dbReference type="PANTHER" id="PTHR30055:SF240">
    <property type="entry name" value="HTH-TYPE TRANSCRIPTIONAL REGULATOR ACRR"/>
    <property type="match status" value="1"/>
</dbReference>
<dbReference type="InterPro" id="IPR001647">
    <property type="entry name" value="HTH_TetR"/>
</dbReference>
<dbReference type="PRINTS" id="PR00455">
    <property type="entry name" value="HTHTETR"/>
</dbReference>
<keyword evidence="3 5" id="KW-0238">DNA-binding</keyword>
<dbReference type="GO" id="GO:0000976">
    <property type="term" value="F:transcription cis-regulatory region binding"/>
    <property type="evidence" value="ECO:0007669"/>
    <property type="project" value="TreeGrafter"/>
</dbReference>
<dbReference type="InterPro" id="IPR023772">
    <property type="entry name" value="DNA-bd_HTH_TetR-type_CS"/>
</dbReference>
<sequence>MVKRTKEEAAQTRAQLLAAAQHCFHTHGVSATTLELIARTAGVTRGAVYWHFSDKRQILQALCDEVTSPFIEQLDTTLLAETNTDPMVRVYNFLLGLAETLTNPRLRGVLEIMEFKCEFAGERAEDLKEWVTYSEELISKLEQVYTQARQTGSLRQDIAPQQAAVATKCFLNGLVRLCLMGLPTLQTTAQMQPVIEAFVRGLSD</sequence>
<evidence type="ECO:0000256" key="2">
    <source>
        <dbReference type="ARBA" id="ARBA00023015"/>
    </source>
</evidence>
<dbReference type="Pfam" id="PF08361">
    <property type="entry name" value="TetR_C_2"/>
    <property type="match status" value="1"/>
</dbReference>
<dbReference type="InterPro" id="IPR050109">
    <property type="entry name" value="HTH-type_TetR-like_transc_reg"/>
</dbReference>
<evidence type="ECO:0000313" key="7">
    <source>
        <dbReference type="EMBL" id="TSE23047.1"/>
    </source>
</evidence>
<dbReference type="Pfam" id="PF00440">
    <property type="entry name" value="TetR_N"/>
    <property type="match status" value="1"/>
</dbReference>
<evidence type="ECO:0000256" key="3">
    <source>
        <dbReference type="ARBA" id="ARBA00023125"/>
    </source>
</evidence>
<keyword evidence="4" id="KW-0804">Transcription</keyword>